<dbReference type="Pfam" id="PF19300">
    <property type="entry name" value="BPD_transp_1_N"/>
    <property type="match status" value="1"/>
</dbReference>
<keyword evidence="5 7" id="KW-1133">Transmembrane helix</keyword>
<evidence type="ECO:0000313" key="10">
    <source>
        <dbReference type="Proteomes" id="UP000232453"/>
    </source>
</evidence>
<dbReference type="GO" id="GO:0055085">
    <property type="term" value="P:transmembrane transport"/>
    <property type="evidence" value="ECO:0007669"/>
    <property type="project" value="InterPro"/>
</dbReference>
<feature type="transmembrane region" description="Helical" evidence="7">
    <location>
        <begin position="98"/>
        <end position="121"/>
    </location>
</feature>
<comment type="subcellular location">
    <subcellularLocation>
        <location evidence="1 7">Cell membrane</location>
        <topology evidence="1 7">Multi-pass membrane protein</topology>
    </subcellularLocation>
</comment>
<feature type="transmembrane region" description="Helical" evidence="7">
    <location>
        <begin position="232"/>
        <end position="257"/>
    </location>
</feature>
<dbReference type="Proteomes" id="UP000232453">
    <property type="component" value="Unassembled WGS sequence"/>
</dbReference>
<keyword evidence="6 7" id="KW-0472">Membrane</keyword>
<evidence type="ECO:0000256" key="2">
    <source>
        <dbReference type="ARBA" id="ARBA00022448"/>
    </source>
</evidence>
<feature type="transmembrane region" description="Helical" evidence="7">
    <location>
        <begin position="173"/>
        <end position="195"/>
    </location>
</feature>
<proteinExistence type="inferred from homology"/>
<feature type="transmembrane region" description="Helical" evidence="7">
    <location>
        <begin position="277"/>
        <end position="303"/>
    </location>
</feature>
<feature type="transmembrane region" description="Helical" evidence="7">
    <location>
        <begin position="12"/>
        <end position="30"/>
    </location>
</feature>
<dbReference type="GO" id="GO:0005886">
    <property type="term" value="C:plasma membrane"/>
    <property type="evidence" value="ECO:0007669"/>
    <property type="project" value="UniProtKB-SubCell"/>
</dbReference>
<dbReference type="InterPro" id="IPR045621">
    <property type="entry name" value="BPD_transp_1_N"/>
</dbReference>
<keyword evidence="2 7" id="KW-0813">Transport</keyword>
<dbReference type="Pfam" id="PF00528">
    <property type="entry name" value="BPD_transp_1"/>
    <property type="match status" value="1"/>
</dbReference>
<evidence type="ECO:0000256" key="7">
    <source>
        <dbReference type="RuleBase" id="RU363032"/>
    </source>
</evidence>
<gene>
    <name evidence="9" type="ORF">ATL51_4270</name>
</gene>
<evidence type="ECO:0000256" key="3">
    <source>
        <dbReference type="ARBA" id="ARBA00022475"/>
    </source>
</evidence>
<evidence type="ECO:0000256" key="5">
    <source>
        <dbReference type="ARBA" id="ARBA00022989"/>
    </source>
</evidence>
<dbReference type="SUPFAM" id="SSF161098">
    <property type="entry name" value="MetI-like"/>
    <property type="match status" value="1"/>
</dbReference>
<sequence>MGRFILRRVLQGLLVVVVAAFLIFLATFALGDPFASSGEKAVPPEIAALNRAKFGMDQPLLIQFANYLGNLAIGDMGVDFDQRRPVSELILDVLPNTIVLGLVAVLFLILFGVSAGILAAVRRYSFWDAFVTVLTTVMIGIPVFVLAIFLVANVSGVGPFPPVPRSFTVDVPWYFDVLLPAFTLAVIEAAFVARLMRGSMLEVLRADYVRTARAKGLPERTVIGRHAVRNSLLPVVTFVGLTLGSYVGGAIITETVFQYNGVGYLLSRAITTNNAPIITAVVIYTVVAYVLLSMVVDVLYAYLDPRIRLN</sequence>
<evidence type="ECO:0000256" key="6">
    <source>
        <dbReference type="ARBA" id="ARBA00023136"/>
    </source>
</evidence>
<evidence type="ECO:0000259" key="8">
    <source>
        <dbReference type="PROSITE" id="PS50928"/>
    </source>
</evidence>
<evidence type="ECO:0000256" key="4">
    <source>
        <dbReference type="ARBA" id="ARBA00022692"/>
    </source>
</evidence>
<feature type="transmembrane region" description="Helical" evidence="7">
    <location>
        <begin position="133"/>
        <end position="153"/>
    </location>
</feature>
<keyword evidence="3" id="KW-1003">Cell membrane</keyword>
<protein>
    <submittedName>
        <fullName evidence="9">Oligopeptide transport system permease protein</fullName>
    </submittedName>
</protein>
<reference evidence="9 10" key="1">
    <citation type="submission" date="2017-11" db="EMBL/GenBank/DDBJ databases">
        <title>Sequencing the genomes of 1000 actinobacteria strains.</title>
        <authorList>
            <person name="Klenk H.-P."/>
        </authorList>
    </citation>
    <scope>NUCLEOTIDE SEQUENCE [LARGE SCALE GENOMIC DNA]</scope>
    <source>
        <strain evidence="9 10">DSM 44104</strain>
    </source>
</reference>
<comment type="similarity">
    <text evidence="7">Belongs to the binding-protein-dependent transport system permease family.</text>
</comment>
<comment type="caution">
    <text evidence="9">The sequence shown here is derived from an EMBL/GenBank/DDBJ whole genome shotgun (WGS) entry which is preliminary data.</text>
</comment>
<feature type="domain" description="ABC transmembrane type-1" evidence="8">
    <location>
        <begin position="94"/>
        <end position="300"/>
    </location>
</feature>
<name>A0AA44US08_PSEA5</name>
<dbReference type="PROSITE" id="PS50928">
    <property type="entry name" value="ABC_TM1"/>
    <property type="match status" value="1"/>
</dbReference>
<keyword evidence="4 7" id="KW-0812">Transmembrane</keyword>
<dbReference type="PANTHER" id="PTHR43163">
    <property type="entry name" value="DIPEPTIDE TRANSPORT SYSTEM PERMEASE PROTEIN DPPB-RELATED"/>
    <property type="match status" value="1"/>
</dbReference>
<dbReference type="EMBL" id="PHUJ01000003">
    <property type="protein sequence ID" value="PKB32537.1"/>
    <property type="molecule type" value="Genomic_DNA"/>
</dbReference>
<dbReference type="Gene3D" id="1.10.3720.10">
    <property type="entry name" value="MetI-like"/>
    <property type="match status" value="1"/>
</dbReference>
<dbReference type="RefSeq" id="WP_100879684.1">
    <property type="nucleotide sequence ID" value="NZ_PHUJ01000003.1"/>
</dbReference>
<dbReference type="CDD" id="cd06261">
    <property type="entry name" value="TM_PBP2"/>
    <property type="match status" value="1"/>
</dbReference>
<dbReference type="AlphaFoldDB" id="A0AA44US08"/>
<organism evidence="9 10">
    <name type="scientific">Pseudonocardia alni</name>
    <name type="common">Amycolata alni</name>
    <dbReference type="NCBI Taxonomy" id="33907"/>
    <lineage>
        <taxon>Bacteria</taxon>
        <taxon>Bacillati</taxon>
        <taxon>Actinomycetota</taxon>
        <taxon>Actinomycetes</taxon>
        <taxon>Pseudonocardiales</taxon>
        <taxon>Pseudonocardiaceae</taxon>
        <taxon>Pseudonocardia</taxon>
    </lineage>
</organism>
<dbReference type="InterPro" id="IPR035906">
    <property type="entry name" value="MetI-like_sf"/>
</dbReference>
<dbReference type="PANTHER" id="PTHR43163:SF7">
    <property type="entry name" value="DIPEPTIDE-TRANSPORT INTEGRAL MEMBRANE PROTEIN ABC TRANSPORTER DPPB-RELATED"/>
    <property type="match status" value="1"/>
</dbReference>
<evidence type="ECO:0000256" key="1">
    <source>
        <dbReference type="ARBA" id="ARBA00004651"/>
    </source>
</evidence>
<evidence type="ECO:0000313" key="9">
    <source>
        <dbReference type="EMBL" id="PKB32537.1"/>
    </source>
</evidence>
<dbReference type="InterPro" id="IPR000515">
    <property type="entry name" value="MetI-like"/>
</dbReference>
<accession>A0AA44US08</accession>